<dbReference type="SUPFAM" id="SSF51649">
    <property type="entry name" value="RuBisCo, C-terminal domain"/>
    <property type="match status" value="1"/>
</dbReference>
<comment type="caution">
    <text evidence="2">The sequence shown here is derived from an EMBL/GenBank/DDBJ whole genome shotgun (WGS) entry which is preliminary data.</text>
</comment>
<dbReference type="InterPro" id="IPR036422">
    <property type="entry name" value="RuBisCO_lsu_N_sf"/>
</dbReference>
<dbReference type="Gene3D" id="3.30.70.150">
    <property type="entry name" value="RuBisCO large subunit, N-terminal domain"/>
    <property type="match status" value="1"/>
</dbReference>
<dbReference type="InterPro" id="IPR036376">
    <property type="entry name" value="RuBisCO_lsu_C_sf"/>
</dbReference>
<dbReference type="Pfam" id="PF00016">
    <property type="entry name" value="RuBisCO_large"/>
    <property type="match status" value="1"/>
</dbReference>
<dbReference type="GO" id="GO:0015977">
    <property type="term" value="P:carbon fixation"/>
    <property type="evidence" value="ECO:0007669"/>
    <property type="project" value="InterPro"/>
</dbReference>
<reference evidence="2 3" key="1">
    <citation type="journal article" date="2015" name="Nature">
        <title>rRNA introns, odd ribosomes, and small enigmatic genomes across a large radiation of phyla.</title>
        <authorList>
            <person name="Brown C.T."/>
            <person name="Hug L.A."/>
            <person name="Thomas B.C."/>
            <person name="Sharon I."/>
            <person name="Castelle C.J."/>
            <person name="Singh A."/>
            <person name="Wilkins M.J."/>
            <person name="Williams K.H."/>
            <person name="Banfield J.F."/>
        </authorList>
    </citation>
    <scope>NUCLEOTIDE SEQUENCE [LARGE SCALE GENOMIC DNA]</scope>
</reference>
<name>A0A0G1EY57_9BACT</name>
<dbReference type="Proteomes" id="UP000034213">
    <property type="component" value="Unassembled WGS sequence"/>
</dbReference>
<dbReference type="SUPFAM" id="SSF54966">
    <property type="entry name" value="RuBisCO, large subunit, small (N-terminal) domain"/>
    <property type="match status" value="1"/>
</dbReference>
<dbReference type="GO" id="GO:0016984">
    <property type="term" value="F:ribulose-bisphosphate carboxylase activity"/>
    <property type="evidence" value="ECO:0007669"/>
    <property type="project" value="InterPro"/>
</dbReference>
<dbReference type="InterPro" id="IPR033966">
    <property type="entry name" value="RuBisCO"/>
</dbReference>
<evidence type="ECO:0000259" key="1">
    <source>
        <dbReference type="Pfam" id="PF00016"/>
    </source>
</evidence>
<dbReference type="Gene3D" id="3.20.20.110">
    <property type="entry name" value="Ribulose bisphosphate carboxylase, large subunit, C-terminal domain"/>
    <property type="match status" value="1"/>
</dbReference>
<accession>A0A0G1EY57</accession>
<organism evidence="2 3">
    <name type="scientific">Candidatus Beckwithbacteria bacterium GW2011_GWA2_43_10</name>
    <dbReference type="NCBI Taxonomy" id="1618369"/>
    <lineage>
        <taxon>Bacteria</taxon>
        <taxon>Candidatus Beckwithiibacteriota</taxon>
    </lineage>
</organism>
<evidence type="ECO:0000313" key="2">
    <source>
        <dbReference type="EMBL" id="KKS79553.1"/>
    </source>
</evidence>
<dbReference type="InterPro" id="IPR020878">
    <property type="entry name" value="RuBisCo_large_chain_AS"/>
</dbReference>
<gene>
    <name evidence="2" type="ORF">UV54_C0032G0005</name>
</gene>
<dbReference type="InterPro" id="IPR000685">
    <property type="entry name" value="RuBisCO_lsu_C"/>
</dbReference>
<dbReference type="STRING" id="1618369.UV54_C0032G0005"/>
<evidence type="ECO:0000313" key="3">
    <source>
        <dbReference type="Proteomes" id="UP000034213"/>
    </source>
</evidence>
<dbReference type="PANTHER" id="PTHR42704:SF17">
    <property type="entry name" value="RIBULOSE BISPHOSPHATE CARBOXYLASE LARGE CHAIN"/>
    <property type="match status" value="1"/>
</dbReference>
<dbReference type="GO" id="GO:0000287">
    <property type="term" value="F:magnesium ion binding"/>
    <property type="evidence" value="ECO:0007669"/>
    <property type="project" value="InterPro"/>
</dbReference>
<dbReference type="EMBL" id="LCEW01000032">
    <property type="protein sequence ID" value="KKS79553.1"/>
    <property type="molecule type" value="Genomic_DNA"/>
</dbReference>
<protein>
    <submittedName>
        <fullName evidence="2">Ribulose 1,5-bisphosphate carboxylase, large subunit</fullName>
    </submittedName>
</protein>
<dbReference type="PROSITE" id="PS00157">
    <property type="entry name" value="RUBISCO_LARGE"/>
    <property type="match status" value="1"/>
</dbReference>
<dbReference type="PANTHER" id="PTHR42704">
    <property type="entry name" value="RIBULOSE BISPHOSPHATE CARBOXYLASE"/>
    <property type="match status" value="1"/>
</dbReference>
<feature type="domain" description="Ribulose bisphosphate carboxylase large subunit C-terminal" evidence="1">
    <location>
        <begin position="131"/>
        <end position="308"/>
    </location>
</feature>
<proteinExistence type="predicted"/>
<dbReference type="AlphaFoldDB" id="A0A0G1EY57"/>
<sequence>MQWFRNSVNQKEYWLADYWLESTTDLREASFSLAIGQSVGNPTIRSRRETEKLLEQHSAIILADETKLKNLTKGRVRIAFPLKNMNIQEDGVTQLLVQAMGGQLDIKIIKKCRLLNLDLPKAFKFKGPRFGIKGVRQFTGVNDRPILGGIIKPKVGLSSQELLVVMKEMVEGGVNFIKEDEIMANPGCCPLEKRVPLVMQYLKGKKVIYAVCINSDYPYILERARRVYELGGNAVHVNWWAGLGIYKAIRELDLPLFLFFQKSGDRIITDEKHRFHIAWPVICQLAGLMGVDIIHAGMWGGYLAETAASLRKTLAVLAAYNVLPSLSCGLHPGMIGAINKRFGVNYLANAGGAIHGHPGGTKAGVQAFRQAIDGKLGREYFAAVRLWGEVKP</sequence>